<evidence type="ECO:0000313" key="18">
    <source>
        <dbReference type="Proteomes" id="UP000799776"/>
    </source>
</evidence>
<keyword evidence="11 15" id="KW-0472">Membrane</keyword>
<evidence type="ECO:0000256" key="2">
    <source>
        <dbReference type="ARBA" id="ARBA00004536"/>
    </source>
</evidence>
<dbReference type="PANTHER" id="PTHR15989:SF5">
    <property type="entry name" value="VEZATIN"/>
    <property type="match status" value="1"/>
</dbReference>
<dbReference type="Pfam" id="PF12632">
    <property type="entry name" value="Vezatin"/>
    <property type="match status" value="1"/>
</dbReference>
<keyword evidence="9 15" id="KW-1133">Transmembrane helix</keyword>
<evidence type="ECO:0000256" key="11">
    <source>
        <dbReference type="ARBA" id="ARBA00023136"/>
    </source>
</evidence>
<dbReference type="GO" id="GO:0098609">
    <property type="term" value="P:cell-cell adhesion"/>
    <property type="evidence" value="ECO:0007669"/>
    <property type="project" value="InterPro"/>
</dbReference>
<organism evidence="17 18">
    <name type="scientific">Saccharata proteae CBS 121410</name>
    <dbReference type="NCBI Taxonomy" id="1314787"/>
    <lineage>
        <taxon>Eukaryota</taxon>
        <taxon>Fungi</taxon>
        <taxon>Dikarya</taxon>
        <taxon>Ascomycota</taxon>
        <taxon>Pezizomycotina</taxon>
        <taxon>Dothideomycetes</taxon>
        <taxon>Dothideomycetes incertae sedis</taxon>
        <taxon>Botryosphaeriales</taxon>
        <taxon>Saccharataceae</taxon>
        <taxon>Saccharata</taxon>
    </lineage>
</organism>
<evidence type="ECO:0000313" key="17">
    <source>
        <dbReference type="EMBL" id="KAF2088359.1"/>
    </source>
</evidence>
<evidence type="ECO:0000256" key="13">
    <source>
        <dbReference type="SAM" id="Coils"/>
    </source>
</evidence>
<comment type="subcellular location">
    <subcellularLocation>
        <location evidence="2">Cell junction</location>
        <location evidence="2">Adherens junction</location>
    </subcellularLocation>
    <subcellularLocation>
        <location evidence="3">Cell membrane</location>
        <topology evidence="3">Multi-pass membrane protein</topology>
    </subcellularLocation>
    <subcellularLocation>
        <location evidence="1">Nucleus</location>
    </subcellularLocation>
</comment>
<keyword evidence="12" id="KW-0539">Nucleus</keyword>
<evidence type="ECO:0000256" key="7">
    <source>
        <dbReference type="ARBA" id="ARBA00022692"/>
    </source>
</evidence>
<protein>
    <recommendedName>
        <fullName evidence="5">Vezatin</fullName>
    </recommendedName>
</protein>
<dbReference type="Proteomes" id="UP000799776">
    <property type="component" value="Unassembled WGS sequence"/>
</dbReference>
<sequence>MDNIIYEDSPLAAYLEGEGTGDPSWVASRQAASDDEPQPSFAPRGPSALQTNIRKKLPRPLQLHLSRHGPLQRVHSAFSRAVNSRLGRADNARFLEHFRYILVASQLLNEHIGQSAFRYPTSPYGGSPPAVEYKGGAVDVAGAVVSGVGAFVVVWLIHWARGARPGGFSKSRLLLVMTALAVSSTIAYSFVQRQWLQHLRHRAIVLASDLVTNLQAFDTATASALMLIQEVELVSRGYRLSTPLPPITRIDDKGQQRRCARLRRSLHSLFAAVLPPYAEAVETLRALVDEDDLDRYFDVYDITPQDAQEAALGYTEGEFEDAETLKSLRIWQFRLVTLRRAYLCSLLAVEADGERLRAQVRNMSSLSQGIRGLQAKMQLLREESNKSLEELEDVTELGSNLMSQYDSIGADLKSLVQAWESGKSSLALNIDRHERRISQASSGLRSPAPSLGGLTVVGEGDPSDALRALTGECMNGSGSSNGSGSGSDEEIFEAIAVPRTRLTMSREERMQKMQDDRVRQQAHREQREANNSMIKELESVINFRPKGMKRPATVGGRVTSI</sequence>
<evidence type="ECO:0000256" key="14">
    <source>
        <dbReference type="SAM" id="MobiDB-lite"/>
    </source>
</evidence>
<keyword evidence="8" id="KW-0965">Cell junction</keyword>
<comment type="similarity">
    <text evidence="4">Belongs to the vezatin family.</text>
</comment>
<feature type="region of interest" description="Disordered" evidence="14">
    <location>
        <begin position="438"/>
        <end position="463"/>
    </location>
</feature>
<proteinExistence type="inferred from homology"/>
<dbReference type="AlphaFoldDB" id="A0A9P4HUM6"/>
<feature type="coiled-coil region" evidence="13">
    <location>
        <begin position="363"/>
        <end position="397"/>
    </location>
</feature>
<accession>A0A9P4HUM6</accession>
<feature type="transmembrane region" description="Helical" evidence="15">
    <location>
        <begin position="172"/>
        <end position="191"/>
    </location>
</feature>
<feature type="transmembrane region" description="Helical" evidence="15">
    <location>
        <begin position="140"/>
        <end position="160"/>
    </location>
</feature>
<dbReference type="GO" id="GO:0017022">
    <property type="term" value="F:myosin binding"/>
    <property type="evidence" value="ECO:0007669"/>
    <property type="project" value="InterPro"/>
</dbReference>
<evidence type="ECO:0000256" key="10">
    <source>
        <dbReference type="ARBA" id="ARBA00023054"/>
    </source>
</evidence>
<keyword evidence="10 13" id="KW-0175">Coiled coil</keyword>
<gene>
    <name evidence="17" type="ORF">K490DRAFT_56355</name>
</gene>
<feature type="region of interest" description="Disordered" evidence="14">
    <location>
        <begin position="15"/>
        <end position="47"/>
    </location>
</feature>
<name>A0A9P4HUM6_9PEZI</name>
<evidence type="ECO:0000256" key="4">
    <source>
        <dbReference type="ARBA" id="ARBA00007245"/>
    </source>
</evidence>
<evidence type="ECO:0000259" key="16">
    <source>
        <dbReference type="Pfam" id="PF12632"/>
    </source>
</evidence>
<evidence type="ECO:0000256" key="5">
    <source>
        <dbReference type="ARBA" id="ARBA00018125"/>
    </source>
</evidence>
<dbReference type="GO" id="GO:0005886">
    <property type="term" value="C:plasma membrane"/>
    <property type="evidence" value="ECO:0007669"/>
    <property type="project" value="UniProtKB-SubCell"/>
</dbReference>
<evidence type="ECO:0000256" key="1">
    <source>
        <dbReference type="ARBA" id="ARBA00004123"/>
    </source>
</evidence>
<reference evidence="17" key="1">
    <citation type="journal article" date="2020" name="Stud. Mycol.">
        <title>101 Dothideomycetes genomes: a test case for predicting lifestyles and emergence of pathogens.</title>
        <authorList>
            <person name="Haridas S."/>
            <person name="Albert R."/>
            <person name="Binder M."/>
            <person name="Bloem J."/>
            <person name="Labutti K."/>
            <person name="Salamov A."/>
            <person name="Andreopoulos B."/>
            <person name="Baker S."/>
            <person name="Barry K."/>
            <person name="Bills G."/>
            <person name="Bluhm B."/>
            <person name="Cannon C."/>
            <person name="Castanera R."/>
            <person name="Culley D."/>
            <person name="Daum C."/>
            <person name="Ezra D."/>
            <person name="Gonzalez J."/>
            <person name="Henrissat B."/>
            <person name="Kuo A."/>
            <person name="Liang C."/>
            <person name="Lipzen A."/>
            <person name="Lutzoni F."/>
            <person name="Magnuson J."/>
            <person name="Mondo S."/>
            <person name="Nolan M."/>
            <person name="Ohm R."/>
            <person name="Pangilinan J."/>
            <person name="Park H.-J."/>
            <person name="Ramirez L."/>
            <person name="Alfaro M."/>
            <person name="Sun H."/>
            <person name="Tritt A."/>
            <person name="Yoshinaga Y."/>
            <person name="Zwiers L.-H."/>
            <person name="Turgeon B."/>
            <person name="Goodwin S."/>
            <person name="Spatafora J."/>
            <person name="Crous P."/>
            <person name="Grigoriev I."/>
        </authorList>
    </citation>
    <scope>NUCLEOTIDE SEQUENCE</scope>
    <source>
        <strain evidence="17">CBS 121410</strain>
    </source>
</reference>
<evidence type="ECO:0000256" key="12">
    <source>
        <dbReference type="ARBA" id="ARBA00023242"/>
    </source>
</evidence>
<keyword evidence="7 15" id="KW-0812">Transmembrane</keyword>
<keyword evidence="18" id="KW-1185">Reference proteome</keyword>
<evidence type="ECO:0000256" key="9">
    <source>
        <dbReference type="ARBA" id="ARBA00022989"/>
    </source>
</evidence>
<feature type="domain" description="Myosin-binding" evidence="16">
    <location>
        <begin position="151"/>
        <end position="354"/>
    </location>
</feature>
<dbReference type="PANTHER" id="PTHR15989">
    <property type="entry name" value="VEZATIN"/>
    <property type="match status" value="1"/>
</dbReference>
<evidence type="ECO:0000256" key="3">
    <source>
        <dbReference type="ARBA" id="ARBA00004651"/>
    </source>
</evidence>
<comment type="caution">
    <text evidence="17">The sequence shown here is derived from an EMBL/GenBank/DDBJ whole genome shotgun (WGS) entry which is preliminary data.</text>
</comment>
<keyword evidence="6" id="KW-1003">Cell membrane</keyword>
<dbReference type="InterPro" id="IPR026858">
    <property type="entry name" value="Vezatin"/>
</dbReference>
<evidence type="ECO:0000256" key="8">
    <source>
        <dbReference type="ARBA" id="ARBA00022949"/>
    </source>
</evidence>
<dbReference type="GO" id="GO:0005634">
    <property type="term" value="C:nucleus"/>
    <property type="evidence" value="ECO:0007669"/>
    <property type="project" value="UniProtKB-SubCell"/>
</dbReference>
<evidence type="ECO:0000256" key="6">
    <source>
        <dbReference type="ARBA" id="ARBA00022475"/>
    </source>
</evidence>
<evidence type="ECO:0000256" key="15">
    <source>
        <dbReference type="SAM" id="Phobius"/>
    </source>
</evidence>
<dbReference type="EMBL" id="ML978717">
    <property type="protein sequence ID" value="KAF2088359.1"/>
    <property type="molecule type" value="Genomic_DNA"/>
</dbReference>
<dbReference type="InterPro" id="IPR026859">
    <property type="entry name" value="Myosin-bd"/>
</dbReference>
<dbReference type="OrthoDB" id="21151at2759"/>